<dbReference type="EMBL" id="WSES01000012">
    <property type="protein sequence ID" value="MVW64232.1"/>
    <property type="molecule type" value="Genomic_DNA"/>
</dbReference>
<gene>
    <name evidence="1" type="ORF">GPY61_30335</name>
</gene>
<dbReference type="Proteomes" id="UP000443353">
    <property type="component" value="Unassembled WGS sequence"/>
</dbReference>
<sequence>MSVARLRDAILAAPLETSSYGEHPPLGTLFIPLSHVKALRLDVNVVIGGRGVGKTFWTSALFSPDLRSMVGSALPELDGVETRIGFGNRESINEFPNADSFSLLLDQHYEPYDIWRAVILRWVAARNGSTIPNTTWLATLDWLKQEPEQAAQIMQLPRQWRGLIIFDALDRTSTDWNRMDDIVRGLLRAILWLKAHPGLYAKAFLREDQAERTVFNFPDASKLLATKAELSWARHDLHGLLWQRLVNAPGVHGALLRDLCEQTSGVELVKQGDIWLIPSELKRESEAQRRTFEALAGPWMGKDRRRGVPYTWAVSHLADARGQTSPRSFLAAIQQAAEDSRDRYPDYDRPIHYESIKRGIQKASEIRVSEVEEDYPWVPTVLSTLHGMNVPCEKSAVFDRWQEHFPNGPQSVSSTRLPAQHAERWEGIYSDLQRIGMVDTKKDGRVDMPDLYRVGFGLGRMGGVKSRS</sequence>
<accession>A0A7X3KB25</accession>
<organism evidence="1 2">
    <name type="scientific">Massilia cellulosiltytica</name>
    <dbReference type="NCBI Taxonomy" id="2683234"/>
    <lineage>
        <taxon>Bacteria</taxon>
        <taxon>Pseudomonadati</taxon>
        <taxon>Pseudomonadota</taxon>
        <taxon>Betaproteobacteria</taxon>
        <taxon>Burkholderiales</taxon>
        <taxon>Oxalobacteraceae</taxon>
        <taxon>Telluria group</taxon>
        <taxon>Massilia</taxon>
    </lineage>
</organism>
<keyword evidence="2" id="KW-1185">Reference proteome</keyword>
<evidence type="ECO:0000313" key="2">
    <source>
        <dbReference type="Proteomes" id="UP000443353"/>
    </source>
</evidence>
<evidence type="ECO:0000313" key="1">
    <source>
        <dbReference type="EMBL" id="MVW64232.1"/>
    </source>
</evidence>
<reference evidence="1 2" key="1">
    <citation type="submission" date="2019-12" db="EMBL/GenBank/DDBJ databases">
        <authorList>
            <person name="Li C."/>
            <person name="Zhao J."/>
        </authorList>
    </citation>
    <scope>NUCLEOTIDE SEQUENCE [LARGE SCALE GENOMIC DNA]</scope>
    <source>
        <strain evidence="1 2">NEAU-DD11</strain>
    </source>
</reference>
<dbReference type="AlphaFoldDB" id="A0A7X3KB25"/>
<proteinExistence type="predicted"/>
<protein>
    <submittedName>
        <fullName evidence="1">Uncharacterized protein</fullName>
    </submittedName>
</protein>
<comment type="caution">
    <text evidence="1">The sequence shown here is derived from an EMBL/GenBank/DDBJ whole genome shotgun (WGS) entry which is preliminary data.</text>
</comment>
<name>A0A7X3KB25_9BURK</name>